<reference evidence="1" key="1">
    <citation type="submission" date="2020-10" db="EMBL/GenBank/DDBJ databases">
        <authorList>
            <person name="Han B."/>
            <person name="Lu T."/>
            <person name="Zhao Q."/>
            <person name="Huang X."/>
            <person name="Zhao Y."/>
        </authorList>
    </citation>
    <scope>NUCLEOTIDE SEQUENCE</scope>
</reference>
<sequence length="80" mass="8824">MTEVMQVVAKSVPAPNVPLEKPTFVWPPEEGILHSSFDDISEMSDLHESHLEETSSSDALAASAIIRRKARAQSVELYCL</sequence>
<dbReference type="OrthoDB" id="688481at2759"/>
<gene>
    <name evidence="1" type="ORF">NCGR_LOCUS44661</name>
</gene>
<comment type="caution">
    <text evidence="1">The sequence shown here is derived from an EMBL/GenBank/DDBJ whole genome shotgun (WGS) entry which is preliminary data.</text>
</comment>
<organism evidence="1 2">
    <name type="scientific">Miscanthus lutarioriparius</name>
    <dbReference type="NCBI Taxonomy" id="422564"/>
    <lineage>
        <taxon>Eukaryota</taxon>
        <taxon>Viridiplantae</taxon>
        <taxon>Streptophyta</taxon>
        <taxon>Embryophyta</taxon>
        <taxon>Tracheophyta</taxon>
        <taxon>Spermatophyta</taxon>
        <taxon>Magnoliopsida</taxon>
        <taxon>Liliopsida</taxon>
        <taxon>Poales</taxon>
        <taxon>Poaceae</taxon>
        <taxon>PACMAD clade</taxon>
        <taxon>Panicoideae</taxon>
        <taxon>Andropogonodae</taxon>
        <taxon>Andropogoneae</taxon>
        <taxon>Saccharinae</taxon>
        <taxon>Miscanthus</taxon>
    </lineage>
</organism>
<dbReference type="Proteomes" id="UP000604825">
    <property type="component" value="Unassembled WGS sequence"/>
</dbReference>
<name>A0A811QQH5_9POAL</name>
<dbReference type="AlphaFoldDB" id="A0A811QQH5"/>
<evidence type="ECO:0000313" key="1">
    <source>
        <dbReference type="EMBL" id="CAD6261240.1"/>
    </source>
</evidence>
<evidence type="ECO:0000313" key="2">
    <source>
        <dbReference type="Proteomes" id="UP000604825"/>
    </source>
</evidence>
<proteinExistence type="predicted"/>
<dbReference type="EMBL" id="CAJGYO010000011">
    <property type="protein sequence ID" value="CAD6261240.1"/>
    <property type="molecule type" value="Genomic_DNA"/>
</dbReference>
<protein>
    <submittedName>
        <fullName evidence="1">Uncharacterized protein</fullName>
    </submittedName>
</protein>
<accession>A0A811QQH5</accession>
<keyword evidence="2" id="KW-1185">Reference proteome</keyword>